<gene>
    <name evidence="1" type="ORF">NOXIFER_87</name>
</gene>
<organism evidence="1 2">
    <name type="scientific">Pseudomonas phage Noxifer</name>
    <dbReference type="NCBI Taxonomy" id="2006684"/>
    <lineage>
        <taxon>Viruses</taxon>
        <taxon>Duplodnaviria</taxon>
        <taxon>Heunggongvirae</taxon>
        <taxon>Uroviricota</taxon>
        <taxon>Caudoviricetes</taxon>
        <taxon>Chimalliviridae</taxon>
        <taxon>Noxifervirus</taxon>
        <taxon>Noxifervirus noxifer</taxon>
    </lineage>
</organism>
<keyword evidence="2" id="KW-1185">Reference proteome</keyword>
<dbReference type="Proteomes" id="UP000224829">
    <property type="component" value="Segment"/>
</dbReference>
<accession>A0A1Y0T305</accession>
<evidence type="ECO:0000313" key="2">
    <source>
        <dbReference type="Proteomes" id="UP000224829"/>
    </source>
</evidence>
<dbReference type="EMBL" id="MF063068">
    <property type="protein sequence ID" value="ARV77257.1"/>
    <property type="molecule type" value="Genomic_DNA"/>
</dbReference>
<dbReference type="InterPro" id="IPR057918">
    <property type="entry name" value="PhiKZ_Gp86"/>
</dbReference>
<dbReference type="Pfam" id="PF25617">
    <property type="entry name" value="PhiKZ_gp86"/>
    <property type="match status" value="1"/>
</dbReference>
<evidence type="ECO:0000313" key="1">
    <source>
        <dbReference type="EMBL" id="ARV77257.1"/>
    </source>
</evidence>
<dbReference type="OrthoDB" id="34181at10239"/>
<protein>
    <submittedName>
        <fullName evidence="1">Virion structural protein</fullName>
    </submittedName>
</protein>
<reference evidence="1 2" key="1">
    <citation type="submission" date="2017-05" db="EMBL/GenBank/DDBJ databases">
        <authorList>
            <person name="Song R."/>
            <person name="Chenine A.L."/>
            <person name="Ruprecht R.M."/>
        </authorList>
    </citation>
    <scope>NUCLEOTIDE SEQUENCE [LARGE SCALE GENOMIC DNA]</scope>
</reference>
<name>A0A1Y0T305_9CAUD</name>
<proteinExistence type="predicted"/>
<sequence>MDEEISNIPELEKALEEQVTGEIKDLPQVDEPVIDNLKLASDGLSELVIIQDTILKEGVSQEDVRSVFTIIKRLNDAGIEVGISPSLEEHDIGHYTPNRSMVNQVISNEGVGETIVKVIRAVLEKLVEYVIGTVRWFKLLSVKDKAMDAAFDRAKAKAKDVQEAIALFRRYSMADNGTVEADAAKYATELLTHGSLPRNYLTLAALFHKPSVDEIQTIHKKTERSCMFLRSSVKSLKVFLATPDADLNVDVTMMEDLATVRQQIADMQTIDPDVKFLSLFIKPEIFADSTVRKQAEPLAKYEYILKAYFSVADELRSIRKINLEQYDDEGIRFINEVIAELTTAFEDLGLIVNFFAAVKATQMQVFKLQLQYLNRYASLLYLQARDTAVHEATKNKVQGIFDDLEKKLKGYGI</sequence>